<name>A0A9P5ZEL8_9AGAR</name>
<keyword evidence="8" id="KW-1185">Reference proteome</keyword>
<comment type="subcellular location">
    <subcellularLocation>
        <location evidence="1">Membrane</location>
        <topology evidence="1">Multi-pass membrane protein</topology>
    </subcellularLocation>
</comment>
<keyword evidence="3 5" id="KW-1133">Transmembrane helix</keyword>
<organism evidence="7 8">
    <name type="scientific">Pholiota conissans</name>
    <dbReference type="NCBI Taxonomy" id="109636"/>
    <lineage>
        <taxon>Eukaryota</taxon>
        <taxon>Fungi</taxon>
        <taxon>Dikarya</taxon>
        <taxon>Basidiomycota</taxon>
        <taxon>Agaricomycotina</taxon>
        <taxon>Agaricomycetes</taxon>
        <taxon>Agaricomycetidae</taxon>
        <taxon>Agaricales</taxon>
        <taxon>Agaricineae</taxon>
        <taxon>Strophariaceae</taxon>
        <taxon>Pholiota</taxon>
    </lineage>
</organism>
<dbReference type="Gene3D" id="1.20.1250.20">
    <property type="entry name" value="MFS general substrate transporter like domains"/>
    <property type="match status" value="1"/>
</dbReference>
<feature type="transmembrane region" description="Helical" evidence="5">
    <location>
        <begin position="402"/>
        <end position="424"/>
    </location>
</feature>
<evidence type="ECO:0000313" key="8">
    <source>
        <dbReference type="Proteomes" id="UP000807469"/>
    </source>
</evidence>
<evidence type="ECO:0000256" key="2">
    <source>
        <dbReference type="ARBA" id="ARBA00022692"/>
    </source>
</evidence>
<feature type="transmembrane region" description="Helical" evidence="5">
    <location>
        <begin position="179"/>
        <end position="196"/>
    </location>
</feature>
<dbReference type="InterPro" id="IPR036259">
    <property type="entry name" value="MFS_trans_sf"/>
</dbReference>
<keyword evidence="2 5" id="KW-0812">Transmembrane</keyword>
<evidence type="ECO:0000256" key="3">
    <source>
        <dbReference type="ARBA" id="ARBA00022989"/>
    </source>
</evidence>
<gene>
    <name evidence="7" type="ORF">BDN70DRAFT_706243</name>
</gene>
<dbReference type="InterPro" id="IPR020846">
    <property type="entry name" value="MFS_dom"/>
</dbReference>
<dbReference type="GO" id="GO:0022857">
    <property type="term" value="F:transmembrane transporter activity"/>
    <property type="evidence" value="ECO:0007669"/>
    <property type="project" value="InterPro"/>
</dbReference>
<reference evidence="7" key="1">
    <citation type="submission" date="2020-11" db="EMBL/GenBank/DDBJ databases">
        <authorList>
            <consortium name="DOE Joint Genome Institute"/>
            <person name="Ahrendt S."/>
            <person name="Riley R."/>
            <person name="Andreopoulos W."/>
            <person name="Labutti K."/>
            <person name="Pangilinan J."/>
            <person name="Ruiz-Duenas F.J."/>
            <person name="Barrasa J.M."/>
            <person name="Sanchez-Garcia M."/>
            <person name="Camarero S."/>
            <person name="Miyauchi S."/>
            <person name="Serrano A."/>
            <person name="Linde D."/>
            <person name="Babiker R."/>
            <person name="Drula E."/>
            <person name="Ayuso-Fernandez I."/>
            <person name="Pacheco R."/>
            <person name="Padilla G."/>
            <person name="Ferreira P."/>
            <person name="Barriuso J."/>
            <person name="Kellner H."/>
            <person name="Castanera R."/>
            <person name="Alfaro M."/>
            <person name="Ramirez L."/>
            <person name="Pisabarro A.G."/>
            <person name="Kuo A."/>
            <person name="Tritt A."/>
            <person name="Lipzen A."/>
            <person name="He G."/>
            <person name="Yan M."/>
            <person name="Ng V."/>
            <person name="Cullen D."/>
            <person name="Martin F."/>
            <person name="Rosso M.-N."/>
            <person name="Henrissat B."/>
            <person name="Hibbett D."/>
            <person name="Martinez A.T."/>
            <person name="Grigoriev I.V."/>
        </authorList>
    </citation>
    <scope>NUCLEOTIDE SEQUENCE</scope>
    <source>
        <strain evidence="7">CIRM-BRFM 674</strain>
    </source>
</reference>
<feature type="transmembrane region" description="Helical" evidence="5">
    <location>
        <begin position="83"/>
        <end position="105"/>
    </location>
</feature>
<evidence type="ECO:0000256" key="1">
    <source>
        <dbReference type="ARBA" id="ARBA00004141"/>
    </source>
</evidence>
<sequence>METSSKEEKTSAEIAVGAVDAPDIFSIRDRVVLDPREARQEFGDDLVDTLKLSKDGNYILWPQPSDSPEDPQNWSDGKKNFQLFIIILASVISDFDVGIGIPAVFELAKQYNKTPGEINDIVQNWSIFLIGWGGLFFVPIVRRYGRLGTLFWTQLLALGFLVGATFAPTLAIFTAMRCLTAFFGTCPQITGLYTIIDLFPFHLQAQKINLWTMGIVLAPHLSPFLFGFLVAQASWRWAFGIGCIYSLIVLILIIMFMEESMYDRGPKGVSKPEKTSSANGLVHRLKNLVGIVGFQSANPELTWREVLLAPLNLVWRPHLLLILVFECAVFGFGIGINITNTVFLESPPPFGFGFTPTVVSGIYGTPVVAVFLGLFLGHYLNDWIMNQEIKRNKGIFRAEARLWTCYIGVLIYIVGFVILGAALQNHLNKAAIIIGWGIAQIAVLVITVPVYAYCNDCFPGEQGEISSLLNLTRTLGGFSVAFYQVSWAEKNGALQTLGCEAAIVAGCFILIIPFLQVKGRSLRRRFTPKEQKTVPAMNPGIQNT</sequence>
<dbReference type="InterPro" id="IPR011701">
    <property type="entry name" value="MFS"/>
</dbReference>
<accession>A0A9P5ZEL8</accession>
<dbReference type="EMBL" id="MU155138">
    <property type="protein sequence ID" value="KAF9485039.1"/>
    <property type="molecule type" value="Genomic_DNA"/>
</dbReference>
<feature type="transmembrane region" description="Helical" evidence="5">
    <location>
        <begin position="492"/>
        <end position="515"/>
    </location>
</feature>
<dbReference type="PANTHER" id="PTHR23502">
    <property type="entry name" value="MAJOR FACILITATOR SUPERFAMILY"/>
    <property type="match status" value="1"/>
</dbReference>
<feature type="transmembrane region" description="Helical" evidence="5">
    <location>
        <begin position="237"/>
        <end position="257"/>
    </location>
</feature>
<dbReference type="GO" id="GO:0005886">
    <property type="term" value="C:plasma membrane"/>
    <property type="evidence" value="ECO:0007669"/>
    <property type="project" value="TreeGrafter"/>
</dbReference>
<dbReference type="AlphaFoldDB" id="A0A9P5ZEL8"/>
<evidence type="ECO:0000256" key="5">
    <source>
        <dbReference type="SAM" id="Phobius"/>
    </source>
</evidence>
<dbReference type="SUPFAM" id="SSF103473">
    <property type="entry name" value="MFS general substrate transporter"/>
    <property type="match status" value="1"/>
</dbReference>
<evidence type="ECO:0000256" key="4">
    <source>
        <dbReference type="ARBA" id="ARBA00023136"/>
    </source>
</evidence>
<feature type="domain" description="Major facilitator superfamily (MFS) profile" evidence="6">
    <location>
        <begin position="82"/>
        <end position="544"/>
    </location>
</feature>
<feature type="transmembrane region" description="Helical" evidence="5">
    <location>
        <begin position="465"/>
        <end position="486"/>
    </location>
</feature>
<dbReference type="Pfam" id="PF07690">
    <property type="entry name" value="MFS_1"/>
    <property type="match status" value="1"/>
</dbReference>
<feature type="transmembrane region" description="Helical" evidence="5">
    <location>
        <begin position="358"/>
        <end position="381"/>
    </location>
</feature>
<feature type="transmembrane region" description="Helical" evidence="5">
    <location>
        <begin position="125"/>
        <end position="142"/>
    </location>
</feature>
<feature type="transmembrane region" description="Helical" evidence="5">
    <location>
        <begin position="149"/>
        <end position="173"/>
    </location>
</feature>
<feature type="transmembrane region" description="Helical" evidence="5">
    <location>
        <begin position="319"/>
        <end position="338"/>
    </location>
</feature>
<evidence type="ECO:0000259" key="6">
    <source>
        <dbReference type="PROSITE" id="PS50850"/>
    </source>
</evidence>
<dbReference type="PROSITE" id="PS50850">
    <property type="entry name" value="MFS"/>
    <property type="match status" value="1"/>
</dbReference>
<comment type="caution">
    <text evidence="7">The sequence shown here is derived from an EMBL/GenBank/DDBJ whole genome shotgun (WGS) entry which is preliminary data.</text>
</comment>
<feature type="transmembrane region" description="Helical" evidence="5">
    <location>
        <begin position="208"/>
        <end position="231"/>
    </location>
</feature>
<dbReference type="PANTHER" id="PTHR23502:SF22">
    <property type="entry name" value="MAJOR FACILITATOR SUPERFAMILY (MFS) PROFILE DOMAIN-CONTAINING PROTEIN"/>
    <property type="match status" value="1"/>
</dbReference>
<dbReference type="Proteomes" id="UP000807469">
    <property type="component" value="Unassembled WGS sequence"/>
</dbReference>
<protein>
    <submittedName>
        <fullName evidence="7">MFS general substrate transporter</fullName>
    </submittedName>
</protein>
<evidence type="ECO:0000313" key="7">
    <source>
        <dbReference type="EMBL" id="KAF9485039.1"/>
    </source>
</evidence>
<keyword evidence="4 5" id="KW-0472">Membrane</keyword>
<proteinExistence type="predicted"/>
<feature type="transmembrane region" description="Helical" evidence="5">
    <location>
        <begin position="430"/>
        <end position="453"/>
    </location>
</feature>
<dbReference type="OrthoDB" id="2533084at2759"/>